<evidence type="ECO:0000256" key="1">
    <source>
        <dbReference type="SAM" id="Phobius"/>
    </source>
</evidence>
<reference evidence="2 3" key="1">
    <citation type="journal article" date="2016" name="Sci. Rep.">
        <title>Metabolic traits of an uncultured archaeal lineage -MSBL1- from brine pools of the Red Sea.</title>
        <authorList>
            <person name="Mwirichia R."/>
            <person name="Alam I."/>
            <person name="Rashid M."/>
            <person name="Vinu M."/>
            <person name="Ba-Alawi W."/>
            <person name="Anthony Kamau A."/>
            <person name="Kamanda Ngugi D."/>
            <person name="Goker M."/>
            <person name="Klenk H.P."/>
            <person name="Bajic V."/>
            <person name="Stingl U."/>
        </authorList>
    </citation>
    <scope>NUCLEOTIDE SEQUENCE [LARGE SCALE GENOMIC DNA]</scope>
    <source>
        <strain evidence="2">SCGC-AAA261D19</strain>
    </source>
</reference>
<dbReference type="AlphaFoldDB" id="A0A133V7K3"/>
<comment type="caution">
    <text evidence="2">The sequence shown here is derived from an EMBL/GenBank/DDBJ whole genome shotgun (WGS) entry which is preliminary data.</text>
</comment>
<keyword evidence="1" id="KW-0812">Transmembrane</keyword>
<keyword evidence="1" id="KW-0472">Membrane</keyword>
<keyword evidence="1" id="KW-1133">Transmembrane helix</keyword>
<gene>
    <name evidence="2" type="ORF">AKJ43_01835</name>
</gene>
<protein>
    <submittedName>
        <fullName evidence="2">Uncharacterized protein</fullName>
    </submittedName>
</protein>
<dbReference type="Proteomes" id="UP000070400">
    <property type="component" value="Unassembled WGS sequence"/>
</dbReference>
<keyword evidence="3" id="KW-1185">Reference proteome</keyword>
<feature type="transmembrane region" description="Helical" evidence="1">
    <location>
        <begin position="15"/>
        <end position="35"/>
    </location>
</feature>
<evidence type="ECO:0000313" key="2">
    <source>
        <dbReference type="EMBL" id="KXB02406.1"/>
    </source>
</evidence>
<evidence type="ECO:0000313" key="3">
    <source>
        <dbReference type="Proteomes" id="UP000070400"/>
    </source>
</evidence>
<accession>A0A133V7K3</accession>
<organism evidence="2 3">
    <name type="scientific">candidate division MSBL1 archaeon SCGC-AAA261D19</name>
    <dbReference type="NCBI Taxonomy" id="1698273"/>
    <lineage>
        <taxon>Archaea</taxon>
        <taxon>Methanobacteriati</taxon>
        <taxon>Methanobacteriota</taxon>
        <taxon>candidate division MSBL1</taxon>
    </lineage>
</organism>
<dbReference type="EMBL" id="LHXX01000016">
    <property type="protein sequence ID" value="KXB02406.1"/>
    <property type="molecule type" value="Genomic_DNA"/>
</dbReference>
<proteinExistence type="predicted"/>
<sequence length="140" mass="15293">MDEGGWLTGFLTSKLGVALTAISLIGASIAMYGSFERTVQGEQLNAVADSTAAAFHTVCSLPGRVHLRRELPSIDQSYTITISGSYESYQTIRILVAGRENVSRTLFIEEKVNGGDFDIERKGPRKIRITKSSQILVEVI</sequence>
<name>A0A133V7K3_9EURY</name>